<dbReference type="PANTHER" id="PTHR46577:SF1">
    <property type="entry name" value="HTH-TYPE TRANSCRIPTIONAL REGULATORY PROTEIN GABR"/>
    <property type="match status" value="1"/>
</dbReference>
<dbReference type="PROSITE" id="PS50949">
    <property type="entry name" value="HTH_GNTR"/>
    <property type="match status" value="1"/>
</dbReference>
<sequence>MFILNSSDPVPLYKQLYNQIREHILSGKIPADTRLPSVRQLAGELSASCNTVDGAYQELYAEGYIYSRPRSGYFVSALDQEVAPRPVPRKLGRNDFLPPPPARFTYDFHPARLDPESFPAELWRKCLTEGLRRDSRELTHYGELQGDWGLRCSIQSYLEKSRGVVCDPEQIVVSCGLHQTLEIAAQLLKDDHPVIAVENPGYHLPRDVFENHAYTILPVPVGQSGIDLNRLRAGHADIVYVTPSHQLPLGYVMPVANRLALIEWAESGGRYIIEDDYDSELRYQGNPIPSLQGLRPTGNIIYSGTFSKILSPALRLSYLVLPYSLLGAFRERYRSYNCSVSLVEQRAMATFMEQGHWERHIRRMRTVYKKKHDTLLRSVEACFGKRAEVIGQGAGLHVVIRLPETTQSEAQILDKGRQKGIGLIPFSDFHVTGQPESVTLMLGFGGFNSSEIEQGIALLSQIC</sequence>
<evidence type="ECO:0000256" key="5">
    <source>
        <dbReference type="ARBA" id="ARBA00023163"/>
    </source>
</evidence>
<protein>
    <submittedName>
        <fullName evidence="7">GntR family transcriptional regulator</fullName>
    </submittedName>
</protein>
<comment type="similarity">
    <text evidence="1">In the C-terminal section; belongs to the class-I pyridoxal-phosphate-dependent aminotransferase family.</text>
</comment>
<dbReference type="GO" id="GO:0003677">
    <property type="term" value="F:DNA binding"/>
    <property type="evidence" value="ECO:0007669"/>
    <property type="project" value="UniProtKB-KW"/>
</dbReference>
<name>A0A6V8MJR3_9BACT</name>
<dbReference type="SMART" id="SM00345">
    <property type="entry name" value="HTH_GNTR"/>
    <property type="match status" value="1"/>
</dbReference>
<dbReference type="GO" id="GO:0030170">
    <property type="term" value="F:pyridoxal phosphate binding"/>
    <property type="evidence" value="ECO:0007669"/>
    <property type="project" value="InterPro"/>
</dbReference>
<keyword evidence="2" id="KW-0663">Pyridoxal phosphate</keyword>
<dbReference type="Gene3D" id="1.10.10.10">
    <property type="entry name" value="Winged helix-like DNA-binding domain superfamily/Winged helix DNA-binding domain"/>
    <property type="match status" value="1"/>
</dbReference>
<dbReference type="SUPFAM" id="SSF46785">
    <property type="entry name" value="Winged helix' DNA-binding domain"/>
    <property type="match status" value="1"/>
</dbReference>
<feature type="domain" description="HTH gntR-type" evidence="6">
    <location>
        <begin position="10"/>
        <end position="78"/>
    </location>
</feature>
<evidence type="ECO:0000256" key="4">
    <source>
        <dbReference type="ARBA" id="ARBA00023125"/>
    </source>
</evidence>
<keyword evidence="5" id="KW-0804">Transcription</keyword>
<accession>A0A6V8MJR3</accession>
<dbReference type="SUPFAM" id="SSF53383">
    <property type="entry name" value="PLP-dependent transferases"/>
    <property type="match status" value="1"/>
</dbReference>
<evidence type="ECO:0000313" key="7">
    <source>
        <dbReference type="EMBL" id="GFO60218.1"/>
    </source>
</evidence>
<evidence type="ECO:0000256" key="3">
    <source>
        <dbReference type="ARBA" id="ARBA00023015"/>
    </source>
</evidence>
<dbReference type="RefSeq" id="WP_183355031.1">
    <property type="nucleotide sequence ID" value="NZ_BLXX01000007.1"/>
</dbReference>
<dbReference type="Pfam" id="PF00392">
    <property type="entry name" value="GntR"/>
    <property type="match status" value="1"/>
</dbReference>
<dbReference type="AlphaFoldDB" id="A0A6V8MJR3"/>
<dbReference type="Proteomes" id="UP000556026">
    <property type="component" value="Unassembled WGS sequence"/>
</dbReference>
<dbReference type="InterPro" id="IPR004839">
    <property type="entry name" value="Aminotransferase_I/II_large"/>
</dbReference>
<dbReference type="PANTHER" id="PTHR46577">
    <property type="entry name" value="HTH-TYPE TRANSCRIPTIONAL REGULATORY PROTEIN GABR"/>
    <property type="match status" value="1"/>
</dbReference>
<dbReference type="GO" id="GO:0003700">
    <property type="term" value="F:DNA-binding transcription factor activity"/>
    <property type="evidence" value="ECO:0007669"/>
    <property type="project" value="InterPro"/>
</dbReference>
<keyword evidence="4" id="KW-0238">DNA-binding</keyword>
<proteinExistence type="inferred from homology"/>
<evidence type="ECO:0000259" key="6">
    <source>
        <dbReference type="PROSITE" id="PS50949"/>
    </source>
</evidence>
<dbReference type="EMBL" id="BLXX01000007">
    <property type="protein sequence ID" value="GFO60218.1"/>
    <property type="molecule type" value="Genomic_DNA"/>
</dbReference>
<organism evidence="7 8">
    <name type="scientific">Geomonas silvestris</name>
    <dbReference type="NCBI Taxonomy" id="2740184"/>
    <lineage>
        <taxon>Bacteria</taxon>
        <taxon>Pseudomonadati</taxon>
        <taxon>Thermodesulfobacteriota</taxon>
        <taxon>Desulfuromonadia</taxon>
        <taxon>Geobacterales</taxon>
        <taxon>Geobacteraceae</taxon>
        <taxon>Geomonas</taxon>
    </lineage>
</organism>
<evidence type="ECO:0000256" key="2">
    <source>
        <dbReference type="ARBA" id="ARBA00022898"/>
    </source>
</evidence>
<dbReference type="CDD" id="cd00609">
    <property type="entry name" value="AAT_like"/>
    <property type="match status" value="1"/>
</dbReference>
<dbReference type="Pfam" id="PF00155">
    <property type="entry name" value="Aminotran_1_2"/>
    <property type="match status" value="1"/>
</dbReference>
<gene>
    <name evidence="7" type="ORF">GMST_25430</name>
</gene>
<dbReference type="InterPro" id="IPR051446">
    <property type="entry name" value="HTH_trans_reg/aminotransferase"/>
</dbReference>
<dbReference type="InterPro" id="IPR036390">
    <property type="entry name" value="WH_DNA-bd_sf"/>
</dbReference>
<dbReference type="Gene3D" id="3.40.640.10">
    <property type="entry name" value="Type I PLP-dependent aspartate aminotransferase-like (Major domain)"/>
    <property type="match status" value="1"/>
</dbReference>
<dbReference type="InterPro" id="IPR036388">
    <property type="entry name" value="WH-like_DNA-bd_sf"/>
</dbReference>
<dbReference type="InterPro" id="IPR015421">
    <property type="entry name" value="PyrdxlP-dep_Trfase_major"/>
</dbReference>
<keyword evidence="8" id="KW-1185">Reference proteome</keyword>
<evidence type="ECO:0000256" key="1">
    <source>
        <dbReference type="ARBA" id="ARBA00005384"/>
    </source>
</evidence>
<reference evidence="8" key="1">
    <citation type="submission" date="2020-06" db="EMBL/GenBank/DDBJ databases">
        <title>Draft genomic sequence of Geomonas sp. Red330.</title>
        <authorList>
            <person name="Itoh H."/>
            <person name="Zhenxing X."/>
            <person name="Ushijima N."/>
            <person name="Masuda Y."/>
            <person name="Shiratori Y."/>
            <person name="Senoo K."/>
        </authorList>
    </citation>
    <scope>NUCLEOTIDE SEQUENCE [LARGE SCALE GENOMIC DNA]</scope>
    <source>
        <strain evidence="8">Red330</strain>
    </source>
</reference>
<comment type="caution">
    <text evidence="7">The sequence shown here is derived from an EMBL/GenBank/DDBJ whole genome shotgun (WGS) entry which is preliminary data.</text>
</comment>
<evidence type="ECO:0000313" key="8">
    <source>
        <dbReference type="Proteomes" id="UP000556026"/>
    </source>
</evidence>
<dbReference type="CDD" id="cd07377">
    <property type="entry name" value="WHTH_GntR"/>
    <property type="match status" value="1"/>
</dbReference>
<keyword evidence="3" id="KW-0805">Transcription regulation</keyword>
<dbReference type="InterPro" id="IPR015424">
    <property type="entry name" value="PyrdxlP-dep_Trfase"/>
</dbReference>
<dbReference type="InterPro" id="IPR000524">
    <property type="entry name" value="Tscrpt_reg_HTH_GntR"/>
</dbReference>